<proteinExistence type="predicted"/>
<evidence type="ECO:0000313" key="3">
    <source>
        <dbReference type="Proteomes" id="UP001371218"/>
    </source>
</evidence>
<accession>A0ABU9BKE7</accession>
<evidence type="ECO:0000256" key="1">
    <source>
        <dbReference type="SAM" id="SignalP"/>
    </source>
</evidence>
<evidence type="ECO:0000313" key="2">
    <source>
        <dbReference type="EMBL" id="MEK8029327.1"/>
    </source>
</evidence>
<dbReference type="RefSeq" id="WP_341423668.1">
    <property type="nucleotide sequence ID" value="NZ_JBBUTG010000001.1"/>
</dbReference>
<dbReference type="EMBL" id="JBBUTG010000001">
    <property type="protein sequence ID" value="MEK8029327.1"/>
    <property type="molecule type" value="Genomic_DNA"/>
</dbReference>
<reference evidence="2 3" key="1">
    <citation type="submission" date="2024-04" db="EMBL/GenBank/DDBJ databases">
        <title>Novel species of the genus Ideonella isolated from streams.</title>
        <authorList>
            <person name="Lu H."/>
        </authorList>
    </citation>
    <scope>NUCLEOTIDE SEQUENCE [LARGE SCALE GENOMIC DNA]</scope>
    <source>
        <strain evidence="2 3">DXS29W</strain>
    </source>
</reference>
<feature type="chain" id="PRO_5045373723" evidence="1">
    <location>
        <begin position="40"/>
        <end position="333"/>
    </location>
</feature>
<keyword evidence="1" id="KW-0732">Signal</keyword>
<keyword evidence="3" id="KW-1185">Reference proteome</keyword>
<name>A0ABU9BKE7_9BURK</name>
<protein>
    <submittedName>
        <fullName evidence="2">Uncharacterized protein</fullName>
    </submittedName>
</protein>
<organism evidence="2 3">
    <name type="scientific">Ideonella lacteola</name>
    <dbReference type="NCBI Taxonomy" id="2984193"/>
    <lineage>
        <taxon>Bacteria</taxon>
        <taxon>Pseudomonadati</taxon>
        <taxon>Pseudomonadota</taxon>
        <taxon>Betaproteobacteria</taxon>
        <taxon>Burkholderiales</taxon>
        <taxon>Sphaerotilaceae</taxon>
        <taxon>Ideonella</taxon>
    </lineage>
</organism>
<dbReference type="Proteomes" id="UP001371218">
    <property type="component" value="Unassembled WGS sequence"/>
</dbReference>
<comment type="caution">
    <text evidence="2">The sequence shown here is derived from an EMBL/GenBank/DDBJ whole genome shotgun (WGS) entry which is preliminary data.</text>
</comment>
<sequence length="333" mass="34839">MTMSLSHPIYHRPSQRTSRRACLALAACAAWLAAGCATAPPSTQGATSASGSGRPSLPTRVVDEIARLAGQSPAAIASALLLKEVELAPNGPRAWLVGLGDRGCPDVGCPFGVFAGPGTDHRPLLLVMSHAEPQFSPVGHLGYADVSVSEVASTRELRLTRYQWDGSSYGAAACRLVDRVSSEARPCAPRLPSEATLLDALPDGCAGVKEMLAAPPSALRTQALLSGSFVVRSDESSHVEALKIKGMVDSNAVSPMLRCLRDAGADLKRGATSTAGALKVQQWSAPAQTHWGRAAVLLTHTQVPRLAYTIVSVGVFTSGERLEPNVPLIRPGE</sequence>
<gene>
    <name evidence="2" type="ORF">AACH06_00725</name>
</gene>
<feature type="signal peptide" evidence="1">
    <location>
        <begin position="1"/>
        <end position="39"/>
    </location>
</feature>